<dbReference type="Pfam" id="PF02517">
    <property type="entry name" value="Rce1-like"/>
    <property type="match status" value="1"/>
</dbReference>
<sequence length="248" mass="28161">MSRDIGKYRRKERGKKQATKHCFENTGARLADFPMNHKARAFLALAICVVPAFLWFLMFDPRCKAWVPNFWAVMSTAAASLILISFLMSKREDRSIYLFNWRHIPMGLLLALFLYGVTWGSGKTLAYFFPQKAPQQVESVYELKFGTSQFIIAGLLLFLIGPAEEIFWRGYLQTTLVKGFGASIGFLLTTAIYTLIHIWSHNPTLLAAAAVLGAIWGLCFQRWGRLWPVLISHALWDCVVFVVAPVHP</sequence>
<keyword evidence="3" id="KW-0482">Metalloprotease</keyword>
<accession>A0ABQ8UWB1</accession>
<feature type="transmembrane region" description="Helical" evidence="1">
    <location>
        <begin position="227"/>
        <end position="246"/>
    </location>
</feature>
<comment type="caution">
    <text evidence="3">The sequence shown here is derived from an EMBL/GenBank/DDBJ whole genome shotgun (WGS) entry which is preliminary data.</text>
</comment>
<dbReference type="GO" id="GO:0008237">
    <property type="term" value="F:metallopeptidase activity"/>
    <property type="evidence" value="ECO:0007669"/>
    <property type="project" value="UniProtKB-KW"/>
</dbReference>
<dbReference type="EMBL" id="JAPMOS010000002">
    <property type="protein sequence ID" value="KAJ4462756.1"/>
    <property type="molecule type" value="Genomic_DNA"/>
</dbReference>
<feature type="transmembrane region" description="Helical" evidence="1">
    <location>
        <begin position="149"/>
        <end position="168"/>
    </location>
</feature>
<evidence type="ECO:0000259" key="2">
    <source>
        <dbReference type="Pfam" id="PF02517"/>
    </source>
</evidence>
<dbReference type="Proteomes" id="UP001141327">
    <property type="component" value="Unassembled WGS sequence"/>
</dbReference>
<feature type="transmembrane region" description="Helical" evidence="1">
    <location>
        <begin position="39"/>
        <end position="58"/>
    </location>
</feature>
<keyword evidence="4" id="KW-1185">Reference proteome</keyword>
<proteinExistence type="predicted"/>
<gene>
    <name evidence="3" type="ORF">PAPYR_777</name>
</gene>
<keyword evidence="1" id="KW-1133">Transmembrane helix</keyword>
<keyword evidence="1" id="KW-0472">Membrane</keyword>
<dbReference type="InterPro" id="IPR003675">
    <property type="entry name" value="Rce1/LyrA-like_dom"/>
</dbReference>
<organism evidence="3 4">
    <name type="scientific">Paratrimastix pyriformis</name>
    <dbReference type="NCBI Taxonomy" id="342808"/>
    <lineage>
        <taxon>Eukaryota</taxon>
        <taxon>Metamonada</taxon>
        <taxon>Preaxostyla</taxon>
        <taxon>Paratrimastigidae</taxon>
        <taxon>Paratrimastix</taxon>
    </lineage>
</organism>
<keyword evidence="1" id="KW-0812">Transmembrane</keyword>
<evidence type="ECO:0000313" key="4">
    <source>
        <dbReference type="Proteomes" id="UP001141327"/>
    </source>
</evidence>
<evidence type="ECO:0000313" key="3">
    <source>
        <dbReference type="EMBL" id="KAJ4462756.1"/>
    </source>
</evidence>
<evidence type="ECO:0000256" key="1">
    <source>
        <dbReference type="SAM" id="Phobius"/>
    </source>
</evidence>
<feature type="transmembrane region" description="Helical" evidence="1">
    <location>
        <begin position="205"/>
        <end position="220"/>
    </location>
</feature>
<name>A0ABQ8UWB1_9EUKA</name>
<feature type="transmembrane region" description="Helical" evidence="1">
    <location>
        <begin position="70"/>
        <end position="88"/>
    </location>
</feature>
<keyword evidence="3" id="KW-0378">Hydrolase</keyword>
<keyword evidence="3" id="KW-0645">Protease</keyword>
<protein>
    <submittedName>
        <fullName evidence="3">CPBP family intramembrane metalloprotease</fullName>
    </submittedName>
</protein>
<reference evidence="3" key="1">
    <citation type="journal article" date="2022" name="bioRxiv">
        <title>Genomics of Preaxostyla Flagellates Illuminates Evolutionary Transitions and the Path Towards Mitochondrial Loss.</title>
        <authorList>
            <person name="Novak L.V.F."/>
            <person name="Treitli S.C."/>
            <person name="Pyrih J."/>
            <person name="Halakuc P."/>
            <person name="Pipaliya S.V."/>
            <person name="Vacek V."/>
            <person name="Brzon O."/>
            <person name="Soukal P."/>
            <person name="Eme L."/>
            <person name="Dacks J.B."/>
            <person name="Karnkowska A."/>
            <person name="Elias M."/>
            <person name="Hampl V."/>
        </authorList>
    </citation>
    <scope>NUCLEOTIDE SEQUENCE</scope>
    <source>
        <strain evidence="3">RCP-MX</strain>
    </source>
</reference>
<feature type="transmembrane region" description="Helical" evidence="1">
    <location>
        <begin position="108"/>
        <end position="129"/>
    </location>
</feature>
<feature type="transmembrane region" description="Helical" evidence="1">
    <location>
        <begin position="180"/>
        <end position="199"/>
    </location>
</feature>
<feature type="domain" description="CAAX prenyl protease 2/Lysostaphin resistance protein A-like" evidence="2">
    <location>
        <begin position="150"/>
        <end position="238"/>
    </location>
</feature>